<evidence type="ECO:0000256" key="1">
    <source>
        <dbReference type="ARBA" id="ARBA00022484"/>
    </source>
</evidence>
<evidence type="ECO:0000256" key="6">
    <source>
        <dbReference type="ARBA" id="ARBA00022840"/>
    </source>
</evidence>
<name>S6AVG4_9VIRU</name>
<keyword evidence="1" id="KW-0696">RNA-directed RNA polymerase</keyword>
<evidence type="ECO:0000256" key="4">
    <source>
        <dbReference type="ARBA" id="ARBA00022741"/>
    </source>
</evidence>
<keyword evidence="6" id="KW-0067">ATP-binding</keyword>
<dbReference type="GO" id="GO:0008174">
    <property type="term" value="F:mRNA methyltransferase activity"/>
    <property type="evidence" value="ECO:0007669"/>
    <property type="project" value="UniProtKB-UniRule"/>
</dbReference>
<proteinExistence type="predicted"/>
<keyword evidence="7" id="KW-0175">Coiled coil</keyword>
<dbReference type="Proteomes" id="UP000201324">
    <property type="component" value="Genome"/>
</dbReference>
<dbReference type="GO" id="GO:0016787">
    <property type="term" value="F:hydrolase activity"/>
    <property type="evidence" value="ECO:0007669"/>
    <property type="project" value="UniProtKB-KW"/>
</dbReference>
<evidence type="ECO:0000256" key="7">
    <source>
        <dbReference type="SAM" id="Coils"/>
    </source>
</evidence>
<evidence type="ECO:0000256" key="5">
    <source>
        <dbReference type="ARBA" id="ARBA00022801"/>
    </source>
</evidence>
<dbReference type="SUPFAM" id="SSF56672">
    <property type="entry name" value="DNA/RNA polymerases"/>
    <property type="match status" value="1"/>
</dbReference>
<dbReference type="GeneID" id="16216104"/>
<dbReference type="InterPro" id="IPR001788">
    <property type="entry name" value="RNA-dep_RNA_pol_alsuvir"/>
</dbReference>
<dbReference type="InterPro" id="IPR027417">
    <property type="entry name" value="P-loop_NTPase"/>
</dbReference>
<dbReference type="GO" id="GO:0005524">
    <property type="term" value="F:ATP binding"/>
    <property type="evidence" value="ECO:0007669"/>
    <property type="project" value="UniProtKB-KW"/>
</dbReference>
<keyword evidence="3" id="KW-0548">Nucleotidyltransferase</keyword>
<feature type="domain" description="(+)RNA virus helicase C-terminal" evidence="8">
    <location>
        <begin position="909"/>
        <end position="1211"/>
    </location>
</feature>
<dbReference type="GO" id="GO:0006396">
    <property type="term" value="P:RNA processing"/>
    <property type="evidence" value="ECO:0007669"/>
    <property type="project" value="InterPro"/>
</dbReference>
<evidence type="ECO:0000256" key="3">
    <source>
        <dbReference type="ARBA" id="ARBA00022695"/>
    </source>
</evidence>
<evidence type="ECO:0000259" key="8">
    <source>
        <dbReference type="PROSITE" id="PS51657"/>
    </source>
</evidence>
<evidence type="ECO:0000256" key="2">
    <source>
        <dbReference type="ARBA" id="ARBA00022679"/>
    </source>
</evidence>
<evidence type="ECO:0000313" key="10">
    <source>
        <dbReference type="EMBL" id="BAN62703.1"/>
    </source>
</evidence>
<dbReference type="CDD" id="cd23257">
    <property type="entry name" value="Benyviridae_RdRp"/>
    <property type="match status" value="1"/>
</dbReference>
<dbReference type="GO" id="GO:0016556">
    <property type="term" value="P:mRNA modification"/>
    <property type="evidence" value="ECO:0007669"/>
    <property type="project" value="InterPro"/>
</dbReference>
<keyword evidence="4" id="KW-0547">Nucleotide-binding</keyword>
<protein>
    <submittedName>
        <fullName evidence="10">249 kDa protein</fullName>
    </submittedName>
</protein>
<dbReference type="PROSITE" id="PS51657">
    <property type="entry name" value="PSRV_HELICASE"/>
    <property type="match status" value="1"/>
</dbReference>
<accession>S6AVG4</accession>
<sequence>MAFFTPRELFGYQFDVADSDVYTEFFEATYDVQLAAISGSRCYHSWVPSIQSLNRLTRNSTRIAKRWEGLISPFTGPISMSTYIELVARLISYIDIMVRGASILVPLPRYLESSQLFHIDSDCEVVSIQSVLAHLRGFINCDITYWVGAMTAASMIDAAKAVEGANVAHAEMVKSFQSEVESSVVVTGSLTPLQKKKIERELGFIPIYRQDHRAPRNHPELAALREVLRQEYNATNKLVNTKLKTLVVGAASREVVRYSSNPMVHYYFADKDSKDLVRTTLDLLENNLAAKYKNMESAERELMNQLKRGGKIVKSRVGDKEYEIVSLAEMDSVMEFAKSISVSKSQAKKTKSKTSTTARKGWFSPATEKTIELHMLAAEVAERKQIPGHFHFSRDSFIKSGPFTQLVCEDVGYNFSSFDWLKLFSDTDAQVAVGYMALPYELIFDHFPPSDYYNYWELMDVSGTLKPIKTKVGGRPRGVYYISGRDASGIPSGYLETESKRKGFKVVAHMTDVQGSGYSHDKEHWSTLLRHTVLSDPQFNFAIEVDLTGRYGCLNTFRLTRITGKKYVSRTLELRPEERYVQVLDLINVVNNVRQLGEAGLKEPLVYFPVFKREVDTTVTYCFSIAEKSLTIQNVANFIRHQVSGVSLVNKELISAWRLPQDLIPSFSYAIFYFVQNLRGEIDKNLKSLMDVKFSWADRLRQNIKGFIHELVDPIAFLWNWLFDTKLVDKIFKETTDLMYQVDSVCLDETALNIEKHMELSRDFLPADTMVPAGWSLDDWQDVPKEVRAAKVAMENQVASVDVDCSGKQFSEVCVSLEGTSSVSRCERFLVGGGKAQTDDEFVSLFTDYAEWYSRGSTKMCRICDRLKGKLGAQILDCHHKIESDFEFAMSQEEVDDFRNDIKRESTMQGNKYADLLAEVHKLLPKQAFTTTARVEYIKGGPGTGKSYIIRALADPNSDLVVAPFLKLRSDYQNQVVDGKTVNWDFQTQHAALKCGREVIFVDEFTAYDWRLLAVLVHRSQAHTIYLVGDEQQTGIQESRGEGIYIPNKIDLTKISTHVPFKNFRNPRLDVKVLNYLFASRMLPTSSVDAGYAFDDLSNFQTKVKDSSVKVIHYSDESGANLMTEYVTGVSKTTVRANQGSTHDSVVLPITAADGRLVESDELNLVALSRHKKSLTILTDQKVTAVGGKLRELVKCAMTVVERPDYMLRMFLGLEKPLSGKFFMAESDLLKGFRILFDKYSGYVPYDEVVPEVSEKVEVEVLDITEIRHNIAKENKVVNMLSPVYRANNCLLVAISEVLGKSLEDLHKTCLGAEYQSVYVHWLASGLPSTWADCIMFAKALQVTIVVHSEENPEQVLTYGSEETTVEILLLGKDVDGHFVVYNKQKLNCEEMEIPISDGETSDCSSPIDLDDLTELSFINDASTSGTKDDCCCPGEGSGSSCISGGQTSVCSEGLVFGSGFSDAIRKQVFHHGVSGFEMSLPDLLFPTVGWQNARARKELFYSTSGQKDYRHGTIRRTALEFPQELHKLMVYLNTVLNISTNSCVVSKHSDGGNDLWCDVEDGGSDATSASVVVSYEGFCVFETTCQWNSCCNRLPMTAGTCLLLPNGFSSTHQYRVTDCLAGQTFLKFFSVGPAKLVKSEFVNISGGAKANVTKGKEVLEPTEVLRQSFMDYATQFVPNMMGDVPFAISEIHHPTVSERNLVPEFDAVMMIKEFDLENGADEYSTNYLNEEFSNSVGHKFVSGILNPDIISPLNMRGHPVSDSVDTHVMSVAPSLMYFGRNRWQELQVQQARYLYSRVTRSSSATQDRVARIVAQLFVKDCLSPNVAETFQPGNLARIMNQAMHDMVKRNYQGQMEEEFTKNSRIYRFQLKDIEKPLKDPSTDLAKAGQGILAWSKEAHVKFMIAFRVLNDLMLKSVNPNVVYDNAMSEDEFVEKINVAMAAVPDVAINGVIDAAACDSGQGPFTQLIERYIYAALGISDFFLDWYFSFRERYVMQSKYVRANMQFIKTSGEPGTLLGNTVLMGALLNAMLRGEGPMAMAIKGDDGFKRQANLKINSDIVKAISAQTVLEFKLDLDVPITFCGYVLVQGKLMPSISRKIIKIAGHRFKTYQHFVEYQESLRDWISKIPRDPIGNAAFLECNAQLVGRSISDMQRMLDGIVSVSRIGREQFELFFPKKTFDLSPPPMTTDAKQSKCFVSLGDNGYWLMRQKARVLFK</sequence>
<dbReference type="KEGG" id="vg:16216104"/>
<dbReference type="InterPro" id="IPR008746">
    <property type="entry name" value="Peptidase_C36"/>
</dbReference>
<organism evidence="10 11">
    <name type="scientific">Burdock mottle virus</name>
    <dbReference type="NCBI Taxonomy" id="1324959"/>
    <lineage>
        <taxon>Viruses</taxon>
        <taxon>Riboviria</taxon>
        <taxon>Orthornavirae</taxon>
        <taxon>Kitrinoviricota</taxon>
        <taxon>Alsuviricetes</taxon>
        <taxon>Hepelivirales</taxon>
        <taxon>Benyviridae</taxon>
        <taxon>Benyvirus</taxon>
        <taxon>Benyvirus arctii</taxon>
    </lineage>
</organism>
<dbReference type="GO" id="GO:0006351">
    <property type="term" value="P:DNA-templated transcription"/>
    <property type="evidence" value="ECO:0007669"/>
    <property type="project" value="InterPro"/>
</dbReference>
<dbReference type="Pfam" id="PF05415">
    <property type="entry name" value="Peptidase_C36"/>
    <property type="match status" value="1"/>
</dbReference>
<dbReference type="PROSITE" id="PS51743">
    <property type="entry name" value="ALPHAVIRUS_MT"/>
    <property type="match status" value="1"/>
</dbReference>
<dbReference type="GO" id="GO:0003723">
    <property type="term" value="F:RNA binding"/>
    <property type="evidence" value="ECO:0007669"/>
    <property type="project" value="InterPro"/>
</dbReference>
<dbReference type="RefSeq" id="YP_008219063.1">
    <property type="nucleotide sequence ID" value="NC_021735.1"/>
</dbReference>
<dbReference type="Pfam" id="PF00978">
    <property type="entry name" value="RdRP_2"/>
    <property type="match status" value="1"/>
</dbReference>
<dbReference type="Pfam" id="PF01443">
    <property type="entry name" value="Viral_helicase1"/>
    <property type="match status" value="1"/>
</dbReference>
<dbReference type="InterPro" id="IPR027351">
    <property type="entry name" value="(+)RNA_virus_helicase_core_dom"/>
</dbReference>
<keyword evidence="5" id="KW-0378">Hydrolase</keyword>
<feature type="coiled-coil region" evidence="7">
    <location>
        <begin position="281"/>
        <end position="308"/>
    </location>
</feature>
<dbReference type="EMBL" id="AB818898">
    <property type="protein sequence ID" value="BAN62703.1"/>
    <property type="molecule type" value="Genomic_RNA"/>
</dbReference>
<keyword evidence="11" id="KW-1185">Reference proteome</keyword>
<dbReference type="InterPro" id="IPR002588">
    <property type="entry name" value="Alphavirus-like_MT_dom"/>
</dbReference>
<keyword evidence="2" id="KW-0808">Transferase</keyword>
<reference evidence="10 11" key="1">
    <citation type="journal article" date="2013" name="Virus Res.">
        <title>Characterization of burdock mottle virus, a novel member of the genus Benyvirus, and the identification of benyvirus-related sequences in the plant and insect genomes.</title>
        <authorList>
            <person name="Kondo H."/>
            <person name="Hirano S."/>
            <person name="Chiba S."/>
            <person name="Andika I.B."/>
            <person name="Hirai M."/>
            <person name="Maeda T."/>
            <person name="Tamada T."/>
        </authorList>
    </citation>
    <scope>NUCLEOTIDE SEQUENCE [LARGE SCALE GENOMIC DNA]</scope>
    <source>
        <strain evidence="10">S</strain>
    </source>
</reference>
<dbReference type="Gene3D" id="3.40.50.300">
    <property type="entry name" value="P-loop containing nucleotide triphosphate hydrolases"/>
    <property type="match status" value="2"/>
</dbReference>
<evidence type="ECO:0000259" key="9">
    <source>
        <dbReference type="PROSITE" id="PS51743"/>
    </source>
</evidence>
<dbReference type="GO" id="GO:0003968">
    <property type="term" value="F:RNA-directed RNA polymerase activity"/>
    <property type="evidence" value="ECO:0007669"/>
    <property type="project" value="UniProtKB-KW"/>
</dbReference>
<evidence type="ECO:0000313" key="11">
    <source>
        <dbReference type="Proteomes" id="UP000201324"/>
    </source>
</evidence>
<dbReference type="InterPro" id="IPR043502">
    <property type="entry name" value="DNA/RNA_pol_sf"/>
</dbReference>
<dbReference type="SUPFAM" id="SSF52540">
    <property type="entry name" value="P-loop containing nucleoside triphosphate hydrolases"/>
    <property type="match status" value="1"/>
</dbReference>
<feature type="domain" description="Alphavirus-like MT" evidence="9">
    <location>
        <begin position="209"/>
        <end position="424"/>
    </location>
</feature>